<sequence>MADPAKSQVGSYMASLIDEDIAHIERAMRLSFAPDYDSNVLPAGYWRKRLHQLLDTVHLNKAQLRGIDALLLQLDRLEAETGRRLAAAPSRAQAAEETTVVPLRRQGQ</sequence>
<protein>
    <submittedName>
        <fullName evidence="2">Uncharacterized protein</fullName>
    </submittedName>
</protein>
<evidence type="ECO:0000256" key="1">
    <source>
        <dbReference type="SAM" id="MobiDB-lite"/>
    </source>
</evidence>
<accession>A0ABZ0WI60</accession>
<reference evidence="2 3" key="1">
    <citation type="submission" date="2023-12" db="EMBL/GenBank/DDBJ databases">
        <title>Genome sequencing and assembly of bacterial species from a model synthetic community.</title>
        <authorList>
            <person name="Hogle S.L."/>
        </authorList>
    </citation>
    <scope>NUCLEOTIDE SEQUENCE [LARGE SCALE GENOMIC DNA]</scope>
    <source>
        <strain evidence="2 3">HAMBI 2494</strain>
    </source>
</reference>
<evidence type="ECO:0000313" key="2">
    <source>
        <dbReference type="EMBL" id="WQD77047.1"/>
    </source>
</evidence>
<dbReference type="RefSeq" id="WP_232833496.1">
    <property type="nucleotide sequence ID" value="NZ_CP139965.1"/>
</dbReference>
<feature type="region of interest" description="Disordered" evidence="1">
    <location>
        <begin position="88"/>
        <end position="108"/>
    </location>
</feature>
<organism evidence="2 3">
    <name type="scientific">Paraburkholderia kururiensis</name>
    <dbReference type="NCBI Taxonomy" id="984307"/>
    <lineage>
        <taxon>Bacteria</taxon>
        <taxon>Pseudomonadati</taxon>
        <taxon>Pseudomonadota</taxon>
        <taxon>Betaproteobacteria</taxon>
        <taxon>Burkholderiales</taxon>
        <taxon>Burkholderiaceae</taxon>
        <taxon>Paraburkholderia</taxon>
    </lineage>
</organism>
<name>A0ABZ0WI60_9BURK</name>
<gene>
    <name evidence="2" type="ORF">U0042_23710</name>
</gene>
<dbReference type="Proteomes" id="UP001325479">
    <property type="component" value="Chromosome"/>
</dbReference>
<keyword evidence="3" id="KW-1185">Reference proteome</keyword>
<dbReference type="EMBL" id="CP139965">
    <property type="protein sequence ID" value="WQD77047.1"/>
    <property type="molecule type" value="Genomic_DNA"/>
</dbReference>
<proteinExistence type="predicted"/>
<evidence type="ECO:0000313" key="3">
    <source>
        <dbReference type="Proteomes" id="UP001325479"/>
    </source>
</evidence>